<dbReference type="Proteomes" id="UP000479639">
    <property type="component" value="Unassembled WGS sequence"/>
</dbReference>
<protein>
    <submittedName>
        <fullName evidence="1">Uncharacterized protein</fullName>
    </submittedName>
</protein>
<sequence length="94" mass="10113">MAEIASISEVVRPIVLPDGTQDEVKEEIVELVSHAKKGGADFAPAQETDEIFRALLALIEESMAPALALVPGRYRQGIEDALDKVKGLINGEEV</sequence>
<dbReference type="RefSeq" id="WP_151431508.1">
    <property type="nucleotide sequence ID" value="NZ_JANJZI010000002.1"/>
</dbReference>
<reference evidence="1 2" key="1">
    <citation type="submission" date="2019-09" db="EMBL/GenBank/DDBJ databases">
        <title>Whole genome shotgun sequencing (WGS) of Ellagibacter isourolithinifaciens DSM 104140(T) and Adlercreutzia muris DSM 29508(T).</title>
        <authorList>
            <person name="Stoll D.A."/>
            <person name="Danylec N."/>
            <person name="Huch M."/>
        </authorList>
    </citation>
    <scope>NUCLEOTIDE SEQUENCE [LARGE SCALE GENOMIC DNA]</scope>
    <source>
        <strain evidence="1 2">DSM 29508</strain>
    </source>
</reference>
<evidence type="ECO:0000313" key="1">
    <source>
        <dbReference type="EMBL" id="KAB1642815.1"/>
    </source>
</evidence>
<comment type="caution">
    <text evidence="1">The sequence shown here is derived from an EMBL/GenBank/DDBJ whole genome shotgun (WGS) entry which is preliminary data.</text>
</comment>
<dbReference type="EMBL" id="WAJS01000030">
    <property type="protein sequence ID" value="KAB1642815.1"/>
    <property type="molecule type" value="Genomic_DNA"/>
</dbReference>
<keyword evidence="2" id="KW-1185">Reference proteome</keyword>
<gene>
    <name evidence="1" type="ORF">F8D48_09315</name>
</gene>
<evidence type="ECO:0000313" key="2">
    <source>
        <dbReference type="Proteomes" id="UP000479639"/>
    </source>
</evidence>
<accession>A0A7C8FS58</accession>
<organism evidence="1 2">
    <name type="scientific">Adlercreutzia muris</name>
    <dbReference type="NCBI Taxonomy" id="1796610"/>
    <lineage>
        <taxon>Bacteria</taxon>
        <taxon>Bacillati</taxon>
        <taxon>Actinomycetota</taxon>
        <taxon>Coriobacteriia</taxon>
        <taxon>Eggerthellales</taxon>
        <taxon>Eggerthellaceae</taxon>
        <taxon>Adlercreutzia</taxon>
    </lineage>
</organism>
<name>A0A7C8FS58_9ACTN</name>
<proteinExistence type="predicted"/>
<dbReference type="AlphaFoldDB" id="A0A7C8FS58"/>